<gene>
    <name evidence="8" type="ORF">N7541_002368</name>
</gene>
<organism evidence="8 9">
    <name type="scientific">Penicillium brevicompactum</name>
    <dbReference type="NCBI Taxonomy" id="5074"/>
    <lineage>
        <taxon>Eukaryota</taxon>
        <taxon>Fungi</taxon>
        <taxon>Dikarya</taxon>
        <taxon>Ascomycota</taxon>
        <taxon>Pezizomycotina</taxon>
        <taxon>Eurotiomycetes</taxon>
        <taxon>Eurotiomycetidae</taxon>
        <taxon>Eurotiales</taxon>
        <taxon>Aspergillaceae</taxon>
        <taxon>Penicillium</taxon>
    </lineage>
</organism>
<protein>
    <recommendedName>
        <fullName evidence="7">Fatty acid hydroxylase domain-containing protein</fullName>
    </recommendedName>
</protein>
<keyword evidence="4 6" id="KW-0472">Membrane</keyword>
<evidence type="ECO:0000313" key="9">
    <source>
        <dbReference type="Proteomes" id="UP001148299"/>
    </source>
</evidence>
<evidence type="ECO:0000313" key="8">
    <source>
        <dbReference type="EMBL" id="KAJ5361524.1"/>
    </source>
</evidence>
<dbReference type="InterPro" id="IPR006694">
    <property type="entry name" value="Fatty_acid_hydroxylase"/>
</dbReference>
<dbReference type="OrthoDB" id="408954at2759"/>
<comment type="caution">
    <text evidence="8">The sequence shown here is derived from an EMBL/GenBank/DDBJ whole genome shotgun (WGS) entry which is preliminary data.</text>
</comment>
<comment type="subcellular location">
    <subcellularLocation>
        <location evidence="1">Membrane</location>
    </subcellularLocation>
</comment>
<evidence type="ECO:0000256" key="1">
    <source>
        <dbReference type="ARBA" id="ARBA00004370"/>
    </source>
</evidence>
<evidence type="ECO:0000256" key="4">
    <source>
        <dbReference type="ARBA" id="ARBA00023136"/>
    </source>
</evidence>
<sequence length="340" mass="38902">MDALFCVPMLSVFLIPVLSSYSTTLNFLFFYMTWSTLVLSHTPLRVEIFGTIAIRVLFYALPSAVMFLFDILTPSAAVVIKAHGSTGLPGGKRRRNIRLREIKVAGWSLLNLTLAIALQWAIETTCVRAFKMRSALKVSLKLPMPYEMVRDLLLGMLGREALTYIIHRFALHANESPLKRWHHFWYHALHAPFPLSGHYDHPVTYLLSNFIPTYLPAVLFRFHMLTYLIYLVIVSIEETFAYSGYTIMPTNFFLIGMARRMDMHVLTYGEGNFGPWGIMDWIFKTAIGDAELIDDEQDDAEERERERRSRTTYAASPKKKPTTPRPAKTTSAQGPAGRRR</sequence>
<evidence type="ECO:0000256" key="2">
    <source>
        <dbReference type="ARBA" id="ARBA00022692"/>
    </source>
</evidence>
<name>A0A9W9UYR6_PENBR</name>
<dbReference type="EMBL" id="JAPZBR010000002">
    <property type="protein sequence ID" value="KAJ5361524.1"/>
    <property type="molecule type" value="Genomic_DNA"/>
</dbReference>
<proteinExistence type="predicted"/>
<dbReference type="GO" id="GO:0008610">
    <property type="term" value="P:lipid biosynthetic process"/>
    <property type="evidence" value="ECO:0007669"/>
    <property type="project" value="InterPro"/>
</dbReference>
<evidence type="ECO:0000256" key="5">
    <source>
        <dbReference type="SAM" id="MobiDB-lite"/>
    </source>
</evidence>
<evidence type="ECO:0000256" key="6">
    <source>
        <dbReference type="SAM" id="Phobius"/>
    </source>
</evidence>
<dbReference type="PANTHER" id="PTHR11863">
    <property type="entry name" value="STEROL DESATURASE"/>
    <property type="match status" value="1"/>
</dbReference>
<dbReference type="Pfam" id="PF04116">
    <property type="entry name" value="FA_hydroxylase"/>
    <property type="match status" value="1"/>
</dbReference>
<keyword evidence="2 6" id="KW-0812">Transmembrane</keyword>
<dbReference type="Proteomes" id="UP001148299">
    <property type="component" value="Unassembled WGS sequence"/>
</dbReference>
<feature type="transmembrane region" description="Helical" evidence="6">
    <location>
        <begin position="102"/>
        <end position="122"/>
    </location>
</feature>
<keyword evidence="9" id="KW-1185">Reference proteome</keyword>
<dbReference type="AlphaFoldDB" id="A0A9W9UYR6"/>
<reference evidence="8" key="1">
    <citation type="submission" date="2022-12" db="EMBL/GenBank/DDBJ databases">
        <authorList>
            <person name="Petersen C."/>
        </authorList>
    </citation>
    <scope>NUCLEOTIDE SEQUENCE</scope>
    <source>
        <strain evidence="8">IBT 35675</strain>
    </source>
</reference>
<feature type="transmembrane region" description="Helical" evidence="6">
    <location>
        <begin position="12"/>
        <end position="32"/>
    </location>
</feature>
<evidence type="ECO:0000259" key="7">
    <source>
        <dbReference type="Pfam" id="PF04116"/>
    </source>
</evidence>
<accession>A0A9W9UYR6</accession>
<dbReference type="GO" id="GO:0016020">
    <property type="term" value="C:membrane"/>
    <property type="evidence" value="ECO:0007669"/>
    <property type="project" value="UniProtKB-SubCell"/>
</dbReference>
<dbReference type="GO" id="GO:0016491">
    <property type="term" value="F:oxidoreductase activity"/>
    <property type="evidence" value="ECO:0007669"/>
    <property type="project" value="InterPro"/>
</dbReference>
<feature type="region of interest" description="Disordered" evidence="5">
    <location>
        <begin position="294"/>
        <end position="340"/>
    </location>
</feature>
<keyword evidence="3 6" id="KW-1133">Transmembrane helix</keyword>
<feature type="transmembrane region" description="Helical" evidence="6">
    <location>
        <begin position="52"/>
        <end position="72"/>
    </location>
</feature>
<reference evidence="8" key="2">
    <citation type="journal article" date="2023" name="IMA Fungus">
        <title>Comparative genomic study of the Penicillium genus elucidates a diverse pangenome and 15 lateral gene transfer events.</title>
        <authorList>
            <person name="Petersen C."/>
            <person name="Sorensen T."/>
            <person name="Nielsen M.R."/>
            <person name="Sondergaard T.E."/>
            <person name="Sorensen J.L."/>
            <person name="Fitzpatrick D.A."/>
            <person name="Frisvad J.C."/>
            <person name="Nielsen K.L."/>
        </authorList>
    </citation>
    <scope>NUCLEOTIDE SEQUENCE</scope>
    <source>
        <strain evidence="8">IBT 35675</strain>
    </source>
</reference>
<feature type="domain" description="Fatty acid hydroxylase" evidence="7">
    <location>
        <begin position="153"/>
        <end position="285"/>
    </location>
</feature>
<dbReference type="InterPro" id="IPR050307">
    <property type="entry name" value="Sterol_Desaturase_Related"/>
</dbReference>
<evidence type="ECO:0000256" key="3">
    <source>
        <dbReference type="ARBA" id="ARBA00022989"/>
    </source>
</evidence>
<dbReference type="GO" id="GO:0005506">
    <property type="term" value="F:iron ion binding"/>
    <property type="evidence" value="ECO:0007669"/>
    <property type="project" value="InterPro"/>
</dbReference>